<evidence type="ECO:0000256" key="1">
    <source>
        <dbReference type="ARBA" id="ARBA00001968"/>
    </source>
</evidence>
<reference evidence="5 6" key="1">
    <citation type="journal article" date="2015" name="Genome Announc.">
        <title>Draft Genome Sequences of Leptospira santarosai Strains U160, U164, and U233, Isolated from Asymptomatic Cattle.</title>
        <authorList>
            <person name="Kremer F.S."/>
            <person name="Eslabao M.R."/>
            <person name="Provisor M."/>
            <person name="Woloski R.D."/>
            <person name="Ramires O.V."/>
            <person name="Moreno L.Z."/>
            <person name="Moreno A.M."/>
            <person name="Hamond C."/>
            <person name="Lilenbaum W."/>
            <person name="Dellagostin O.A."/>
        </authorList>
    </citation>
    <scope>NUCLEOTIDE SEQUENCE [LARGE SCALE GENOMIC DNA]</scope>
    <source>
        <strain evidence="5 6">U160</strain>
    </source>
</reference>
<organism evidence="5 6">
    <name type="scientific">Leptospira santarosai</name>
    <dbReference type="NCBI Taxonomy" id="28183"/>
    <lineage>
        <taxon>Bacteria</taxon>
        <taxon>Pseudomonadati</taxon>
        <taxon>Spirochaetota</taxon>
        <taxon>Spirochaetia</taxon>
        <taxon>Leptospirales</taxon>
        <taxon>Leptospiraceae</taxon>
        <taxon>Leptospira</taxon>
    </lineage>
</organism>
<keyword evidence="3" id="KW-0472">Membrane</keyword>
<dbReference type="Pfam" id="PF13359">
    <property type="entry name" value="DDE_Tnp_4"/>
    <property type="match status" value="1"/>
</dbReference>
<feature type="transmembrane region" description="Helical" evidence="3">
    <location>
        <begin position="99"/>
        <end position="117"/>
    </location>
</feature>
<accession>A0A2P1QXY0</accession>
<keyword evidence="3" id="KW-0812">Transmembrane</keyword>
<evidence type="ECO:0000313" key="5">
    <source>
        <dbReference type="EMBL" id="AVQ13760.1"/>
    </source>
</evidence>
<name>A0A2P1QXY0_9LEPT</name>
<comment type="cofactor">
    <cofactor evidence="1">
        <name>a divalent metal cation</name>
        <dbReference type="ChEBI" id="CHEBI:60240"/>
    </cofactor>
</comment>
<evidence type="ECO:0000256" key="3">
    <source>
        <dbReference type="SAM" id="Phobius"/>
    </source>
</evidence>
<protein>
    <submittedName>
        <fullName evidence="5">Transposase, IS4 family</fullName>
    </submittedName>
</protein>
<keyword evidence="2" id="KW-0479">Metal-binding</keyword>
<gene>
    <name evidence="5" type="ORF">XB16_3479</name>
</gene>
<evidence type="ECO:0000256" key="2">
    <source>
        <dbReference type="ARBA" id="ARBA00022723"/>
    </source>
</evidence>
<dbReference type="EMBL" id="CP027844">
    <property type="protein sequence ID" value="AVQ13760.1"/>
    <property type="molecule type" value="Genomic_DNA"/>
</dbReference>
<dbReference type="InterPro" id="IPR027806">
    <property type="entry name" value="HARBI1_dom"/>
</dbReference>
<evidence type="ECO:0000259" key="4">
    <source>
        <dbReference type="Pfam" id="PF13359"/>
    </source>
</evidence>
<dbReference type="Proteomes" id="UP000033961">
    <property type="component" value="Chromosome II"/>
</dbReference>
<evidence type="ECO:0000313" key="6">
    <source>
        <dbReference type="Proteomes" id="UP000033961"/>
    </source>
</evidence>
<dbReference type="GO" id="GO:0046872">
    <property type="term" value="F:metal ion binding"/>
    <property type="evidence" value="ECO:0007669"/>
    <property type="project" value="UniProtKB-KW"/>
</dbReference>
<dbReference type="AlphaFoldDB" id="A0A2P1QXY0"/>
<feature type="domain" description="DDE Tnp4" evidence="4">
    <location>
        <begin position="3"/>
        <end position="110"/>
    </location>
</feature>
<sequence length="123" mass="14068">MISGKTHDLKVVENTMIVSAILKDVACVLDSGFEGIEKTSKKVNILKPKKKPKKKELTASQKAKNTRISKKSIFVENAFAGIKRFGIISDVIRCFRIHFKHLVFVLAAGLWNLHLFFHKRFNW</sequence>
<proteinExistence type="predicted"/>
<keyword evidence="3" id="KW-1133">Transmembrane helix</keyword>